<proteinExistence type="inferred from homology"/>
<dbReference type="GO" id="GO:0009626">
    <property type="term" value="P:plant-type hypersensitive response"/>
    <property type="evidence" value="ECO:0007669"/>
    <property type="project" value="UniProtKB-ARBA"/>
</dbReference>
<feature type="domain" description="Disease resistance R13L4/SHOC-2-like LRR" evidence="11">
    <location>
        <begin position="587"/>
        <end position="872"/>
    </location>
</feature>
<comment type="similarity">
    <text evidence="1">Belongs to the disease resistance NB-LRR family.</text>
</comment>
<dbReference type="Gene3D" id="3.40.50.300">
    <property type="entry name" value="P-loop containing nucleotide triphosphate hydrolases"/>
    <property type="match status" value="1"/>
</dbReference>
<keyword evidence="4" id="KW-0547">Nucleotide-binding</keyword>
<evidence type="ECO:0000259" key="10">
    <source>
        <dbReference type="Pfam" id="PF23559"/>
    </source>
</evidence>
<evidence type="ECO:0000256" key="2">
    <source>
        <dbReference type="ARBA" id="ARBA00022614"/>
    </source>
</evidence>
<evidence type="ECO:0008006" key="13">
    <source>
        <dbReference type="Google" id="ProtNLM"/>
    </source>
</evidence>
<dbReference type="Gramene" id="PVH63023">
    <property type="protein sequence ID" value="PVH63023"/>
    <property type="gene ID" value="PAHAL_3G455600"/>
</dbReference>
<dbReference type="PRINTS" id="PR00364">
    <property type="entry name" value="DISEASERSIST"/>
</dbReference>
<evidence type="ECO:0000256" key="4">
    <source>
        <dbReference type="ARBA" id="ARBA00022741"/>
    </source>
</evidence>
<gene>
    <name evidence="12" type="ORF">PAHAL_3G455600</name>
</gene>
<organism evidence="12">
    <name type="scientific">Panicum hallii</name>
    <dbReference type="NCBI Taxonomy" id="206008"/>
    <lineage>
        <taxon>Eukaryota</taxon>
        <taxon>Viridiplantae</taxon>
        <taxon>Streptophyta</taxon>
        <taxon>Embryophyta</taxon>
        <taxon>Tracheophyta</taxon>
        <taxon>Spermatophyta</taxon>
        <taxon>Magnoliopsida</taxon>
        <taxon>Liliopsida</taxon>
        <taxon>Poales</taxon>
        <taxon>Poaceae</taxon>
        <taxon>PACMAD clade</taxon>
        <taxon>Panicoideae</taxon>
        <taxon>Panicodae</taxon>
        <taxon>Paniceae</taxon>
        <taxon>Panicinae</taxon>
        <taxon>Panicum</taxon>
        <taxon>Panicum sect. Panicum</taxon>
    </lineage>
</organism>
<feature type="domain" description="NB-ARC" evidence="8">
    <location>
        <begin position="169"/>
        <end position="342"/>
    </location>
</feature>
<dbReference type="InterPro" id="IPR041118">
    <property type="entry name" value="Rx_N"/>
</dbReference>
<dbReference type="InterPro" id="IPR044974">
    <property type="entry name" value="Disease_R_plants"/>
</dbReference>
<dbReference type="InterPro" id="IPR032675">
    <property type="entry name" value="LRR_dom_sf"/>
</dbReference>
<dbReference type="InterPro" id="IPR002182">
    <property type="entry name" value="NB-ARC"/>
</dbReference>
<dbReference type="Gene3D" id="1.10.8.430">
    <property type="entry name" value="Helical domain of apoptotic protease-activating factors"/>
    <property type="match status" value="1"/>
</dbReference>
<dbReference type="InterPro" id="IPR036388">
    <property type="entry name" value="WH-like_DNA-bd_sf"/>
</dbReference>
<feature type="domain" description="Disease resistance protein winged helix" evidence="10">
    <location>
        <begin position="439"/>
        <end position="508"/>
    </location>
</feature>
<keyword evidence="2" id="KW-0433">Leucine-rich repeat</keyword>
<dbReference type="Gene3D" id="1.20.5.4130">
    <property type="match status" value="1"/>
</dbReference>
<dbReference type="GO" id="GO:0042742">
    <property type="term" value="P:defense response to bacterium"/>
    <property type="evidence" value="ECO:0007669"/>
    <property type="project" value="UniProtKB-ARBA"/>
</dbReference>
<feature type="domain" description="Disease resistance N-terminal" evidence="9">
    <location>
        <begin position="6"/>
        <end position="89"/>
    </location>
</feature>
<dbReference type="EMBL" id="CM008048">
    <property type="protein sequence ID" value="PVH63023.1"/>
    <property type="molecule type" value="Genomic_DNA"/>
</dbReference>
<dbReference type="Pfam" id="PF00931">
    <property type="entry name" value="NB-ARC"/>
    <property type="match status" value="1"/>
</dbReference>
<evidence type="ECO:0000256" key="1">
    <source>
        <dbReference type="ARBA" id="ARBA00008894"/>
    </source>
</evidence>
<keyword evidence="6 7" id="KW-0175">Coiled coil</keyword>
<accession>A0A2T8KLG1</accession>
<dbReference type="Gene3D" id="3.80.10.10">
    <property type="entry name" value="Ribonuclease Inhibitor"/>
    <property type="match status" value="1"/>
</dbReference>
<evidence type="ECO:0000259" key="9">
    <source>
        <dbReference type="Pfam" id="PF18052"/>
    </source>
</evidence>
<sequence>MASASITFVLIRLGELAVKEAALLRGVDDDIRLLRDKLEWLQTFIQHADHERRTGANNYIGLWVRQTRDVAYEVEDVLDEFLRKADLERLGLPAWKKCLKLATTCTTQVSVRRVLRDRMDSIKNRLKEISENVDKYKIEKLQSSTSSAQNPTNSAAASWDEENKFVGFEKEFNALKCQLLKDDKERSVIAIVGESGIGKSTLAWKVYDSSDIRCHFHQRVSINIPPHIRDTDILYFIYKRLCPDADDKMSLTTEQLHASLSEKLRNKRYLIMVDGLVNFTNWNSVLHGLPDNGELGSRIMIITRLEDKEAAYADPKVSPLRINYLNEHESKDLFCHKVFGSKNQFHNKVFGSKPLLKNEEEEMLEIFHKGVFEITQGLPLAIVVLAGLLRTKSFTEWDKVLSQLKTNEKSKRVKRILALCFDDLPSRLKSCFLYFAGMPENLIFNARHIVRLWVAKGFLKPKKGKTMEDIGQSYLKELISRGMINLVRKDPSGGVWLVTIHDRVHAFAQSEAHEESFLEVHDNADLLMPNSVRRLCLHNYMQSHVPMDTSFPKLRSILCDFAEERKTNSVKNHGGHNGLRYHGLQFLPRSKFLRVVDLRGMRIRKVPSEIGNMVHIRYLGIRSRSLVHIPSSMGRLINLQTLDITRSRVENATQAFWEIPTLRHVMANKLNLPKSVGVLSNMQTLTGLVCTDPWEKNISPLHHMIYLRHLEISGLGSGHWEALADAFQKLEALVYLHLAAKPEDEKIPFIQLTKFTLQRLQILELYGKIDMSNADIEERYTLPNLNRLVLKLSMVNQEFMDRIGELPNLRELVLSKKSYDGSKLMFSDSGFNSVTNLVMADLEDLVEWTIRPKSIPMIKRIALSGFTKLNIKLEGNQGPQCLKGLMDHLEEVVLCNMPDDLTVEPANSAFSEKINCVAIKTKSEDIMDAMLRAGRWRESMVAGTLY</sequence>
<evidence type="ECO:0000259" key="8">
    <source>
        <dbReference type="Pfam" id="PF00931"/>
    </source>
</evidence>
<dbReference type="InterPro" id="IPR042197">
    <property type="entry name" value="Apaf_helical"/>
</dbReference>
<dbReference type="GO" id="GO:0002758">
    <property type="term" value="P:innate immune response-activating signaling pathway"/>
    <property type="evidence" value="ECO:0007669"/>
    <property type="project" value="UniProtKB-ARBA"/>
</dbReference>
<evidence type="ECO:0000313" key="12">
    <source>
        <dbReference type="EMBL" id="PVH63023.1"/>
    </source>
</evidence>
<keyword evidence="5" id="KW-0611">Plant defense</keyword>
<feature type="coiled-coil region" evidence="7">
    <location>
        <begin position="112"/>
        <end position="139"/>
    </location>
</feature>
<dbReference type="Proteomes" id="UP000243499">
    <property type="component" value="Chromosome 3"/>
</dbReference>
<evidence type="ECO:0000256" key="5">
    <source>
        <dbReference type="ARBA" id="ARBA00022821"/>
    </source>
</evidence>
<dbReference type="InterPro" id="IPR058922">
    <property type="entry name" value="WHD_DRP"/>
</dbReference>
<dbReference type="Pfam" id="PF18052">
    <property type="entry name" value="Rx_N"/>
    <property type="match status" value="1"/>
</dbReference>
<reference evidence="12" key="1">
    <citation type="submission" date="2018-04" db="EMBL/GenBank/DDBJ databases">
        <title>WGS assembly of Panicum hallii.</title>
        <authorList>
            <person name="Lovell J."/>
            <person name="Jenkins J."/>
            <person name="Lowry D."/>
            <person name="Mamidi S."/>
            <person name="Sreedasyam A."/>
            <person name="Weng X."/>
            <person name="Barry K."/>
            <person name="Bonette J."/>
            <person name="Campitelli B."/>
            <person name="Daum C."/>
            <person name="Gordon S."/>
            <person name="Gould B."/>
            <person name="Lipzen A."/>
            <person name="Macqueen A."/>
            <person name="Palacio-Mejia J."/>
            <person name="Plott C."/>
            <person name="Shakirov E."/>
            <person name="Shu S."/>
            <person name="Yoshinaga Y."/>
            <person name="Zane M."/>
            <person name="Rokhsar D."/>
            <person name="Grimwood J."/>
            <person name="Schmutz J."/>
            <person name="Juenger T."/>
        </authorList>
    </citation>
    <scope>NUCLEOTIDE SEQUENCE [LARGE SCALE GENOMIC DNA]</scope>
    <source>
        <strain evidence="12">FIL2</strain>
    </source>
</reference>
<dbReference type="InterPro" id="IPR055414">
    <property type="entry name" value="LRR_R13L4/SHOC2-like"/>
</dbReference>
<evidence type="ECO:0000259" key="11">
    <source>
        <dbReference type="Pfam" id="PF23598"/>
    </source>
</evidence>
<dbReference type="AlphaFoldDB" id="A0A2T8KLG1"/>
<dbReference type="GO" id="GO:0043531">
    <property type="term" value="F:ADP binding"/>
    <property type="evidence" value="ECO:0007669"/>
    <property type="project" value="InterPro"/>
</dbReference>
<dbReference type="InterPro" id="IPR027417">
    <property type="entry name" value="P-loop_NTPase"/>
</dbReference>
<dbReference type="SUPFAM" id="SSF52058">
    <property type="entry name" value="L domain-like"/>
    <property type="match status" value="1"/>
</dbReference>
<evidence type="ECO:0000256" key="6">
    <source>
        <dbReference type="ARBA" id="ARBA00023054"/>
    </source>
</evidence>
<protein>
    <recommendedName>
        <fullName evidence="13">NB-ARC domain-containing protein</fullName>
    </recommendedName>
</protein>
<evidence type="ECO:0000256" key="7">
    <source>
        <dbReference type="SAM" id="Coils"/>
    </source>
</evidence>
<name>A0A2T8KLG1_9POAL</name>
<dbReference type="CDD" id="cd14798">
    <property type="entry name" value="RX-CC_like"/>
    <property type="match status" value="1"/>
</dbReference>
<dbReference type="Gene3D" id="1.10.10.10">
    <property type="entry name" value="Winged helix-like DNA-binding domain superfamily/Winged helix DNA-binding domain"/>
    <property type="match status" value="1"/>
</dbReference>
<dbReference type="Pfam" id="PF23559">
    <property type="entry name" value="WHD_DRP"/>
    <property type="match status" value="1"/>
</dbReference>
<dbReference type="FunFam" id="1.10.10.10:FF:000322">
    <property type="entry name" value="Probable disease resistance protein At1g63360"/>
    <property type="match status" value="1"/>
</dbReference>
<dbReference type="PANTHER" id="PTHR23155">
    <property type="entry name" value="DISEASE RESISTANCE PROTEIN RP"/>
    <property type="match status" value="1"/>
</dbReference>
<evidence type="ECO:0000256" key="3">
    <source>
        <dbReference type="ARBA" id="ARBA00022737"/>
    </source>
</evidence>
<dbReference type="SUPFAM" id="SSF52540">
    <property type="entry name" value="P-loop containing nucleoside triphosphate hydrolases"/>
    <property type="match status" value="1"/>
</dbReference>
<dbReference type="InterPro" id="IPR038005">
    <property type="entry name" value="RX-like_CC"/>
</dbReference>
<keyword evidence="3" id="KW-0677">Repeat</keyword>
<dbReference type="PANTHER" id="PTHR23155:SF1052">
    <property type="entry name" value="DISEASE RESISTANCE PROTEIN RPM1"/>
    <property type="match status" value="1"/>
</dbReference>
<dbReference type="Pfam" id="PF23598">
    <property type="entry name" value="LRR_14"/>
    <property type="match status" value="1"/>
</dbReference>